<feature type="compositionally biased region" description="Polar residues" evidence="6">
    <location>
        <begin position="729"/>
        <end position="741"/>
    </location>
</feature>
<accession>A0A8C9NTD4</accession>
<feature type="compositionally biased region" description="Low complexity" evidence="6">
    <location>
        <begin position="1555"/>
        <end position="1570"/>
    </location>
</feature>
<dbReference type="PRINTS" id="PR01217">
    <property type="entry name" value="PRICHEXTENSN"/>
</dbReference>
<keyword evidence="2" id="KW-0227">DNA damage</keyword>
<dbReference type="PANTHER" id="PTHR23196">
    <property type="entry name" value="PAX TRANSCRIPTION ACTIVATION DOMAIN INTERACTING PROTEIN"/>
    <property type="match status" value="1"/>
</dbReference>
<dbReference type="SMART" id="SM00292">
    <property type="entry name" value="BRCT"/>
    <property type="match status" value="1"/>
</dbReference>
<feature type="compositionally biased region" description="Acidic residues" evidence="6">
    <location>
        <begin position="750"/>
        <end position="760"/>
    </location>
</feature>
<evidence type="ECO:0000256" key="3">
    <source>
        <dbReference type="ARBA" id="ARBA00023242"/>
    </source>
</evidence>
<dbReference type="SUPFAM" id="SSF52113">
    <property type="entry name" value="BRCT domain"/>
    <property type="match status" value="1"/>
</dbReference>
<keyword evidence="3" id="KW-0539">Nucleus</keyword>
<organism evidence="8 9">
    <name type="scientific">Serinus canaria</name>
    <name type="common">Island canary</name>
    <name type="synonym">Fringilla canaria</name>
    <dbReference type="NCBI Taxonomy" id="9135"/>
    <lineage>
        <taxon>Eukaryota</taxon>
        <taxon>Metazoa</taxon>
        <taxon>Chordata</taxon>
        <taxon>Craniata</taxon>
        <taxon>Vertebrata</taxon>
        <taxon>Euteleostomi</taxon>
        <taxon>Archelosauria</taxon>
        <taxon>Archosauria</taxon>
        <taxon>Dinosauria</taxon>
        <taxon>Saurischia</taxon>
        <taxon>Theropoda</taxon>
        <taxon>Coelurosauria</taxon>
        <taxon>Aves</taxon>
        <taxon>Neognathae</taxon>
        <taxon>Neoaves</taxon>
        <taxon>Telluraves</taxon>
        <taxon>Australaves</taxon>
        <taxon>Passeriformes</taxon>
        <taxon>Passeroidea</taxon>
        <taxon>Fringillidae</taxon>
        <taxon>Carduelinae</taxon>
        <taxon>Serinus</taxon>
    </lineage>
</organism>
<feature type="compositionally biased region" description="Acidic residues" evidence="6">
    <location>
        <begin position="380"/>
        <end position="389"/>
    </location>
</feature>
<dbReference type="InterPro" id="IPR051579">
    <property type="entry name" value="DDR_Transcriptional_Reg"/>
</dbReference>
<feature type="region of interest" description="Disordered" evidence="6">
    <location>
        <begin position="379"/>
        <end position="1301"/>
    </location>
</feature>
<feature type="compositionally biased region" description="Acidic residues" evidence="6">
    <location>
        <begin position="643"/>
        <end position="653"/>
    </location>
</feature>
<dbReference type="Pfam" id="PF16589">
    <property type="entry name" value="BRCT_2"/>
    <property type="match status" value="1"/>
</dbReference>
<name>A0A8C9NTD4_SERCA</name>
<feature type="compositionally biased region" description="Acidic residues" evidence="6">
    <location>
        <begin position="885"/>
        <end position="902"/>
    </location>
</feature>
<reference evidence="8" key="1">
    <citation type="submission" date="2025-08" db="UniProtKB">
        <authorList>
            <consortium name="Ensembl"/>
        </authorList>
    </citation>
    <scope>IDENTIFICATION</scope>
</reference>
<feature type="compositionally biased region" description="Pro residues" evidence="6">
    <location>
        <begin position="1571"/>
        <end position="1580"/>
    </location>
</feature>
<evidence type="ECO:0000256" key="2">
    <source>
        <dbReference type="ARBA" id="ARBA00022763"/>
    </source>
</evidence>
<feature type="compositionally biased region" description="Basic and acidic residues" evidence="6">
    <location>
        <begin position="1163"/>
        <end position="1175"/>
    </location>
</feature>
<feature type="compositionally biased region" description="Basic and acidic residues" evidence="6">
    <location>
        <begin position="924"/>
        <end position="933"/>
    </location>
</feature>
<feature type="compositionally biased region" description="Acidic residues" evidence="6">
    <location>
        <begin position="222"/>
        <end position="235"/>
    </location>
</feature>
<protein>
    <recommendedName>
        <fullName evidence="4">PAX-interacting protein 1</fullName>
    </recommendedName>
    <alternativeName>
        <fullName evidence="5">PAX transactivation activation domain-interacting protein</fullName>
    </alternativeName>
</protein>
<feature type="region of interest" description="Disordered" evidence="6">
    <location>
        <begin position="20"/>
        <end position="135"/>
    </location>
</feature>
<feature type="compositionally biased region" description="Polar residues" evidence="6">
    <location>
        <begin position="1228"/>
        <end position="1239"/>
    </location>
</feature>
<feature type="compositionally biased region" description="Low complexity" evidence="6">
    <location>
        <begin position="1581"/>
        <end position="1595"/>
    </location>
</feature>
<comment type="subcellular location">
    <subcellularLocation>
        <location evidence="1">Nucleus</location>
    </subcellularLocation>
</comment>
<feature type="compositionally biased region" description="Acidic residues" evidence="6">
    <location>
        <begin position="696"/>
        <end position="706"/>
    </location>
</feature>
<feature type="region of interest" description="Disordered" evidence="6">
    <location>
        <begin position="222"/>
        <end position="320"/>
    </location>
</feature>
<dbReference type="Proteomes" id="UP000694409">
    <property type="component" value="Unassembled WGS sequence"/>
</dbReference>
<dbReference type="GO" id="GO:0006974">
    <property type="term" value="P:DNA damage response"/>
    <property type="evidence" value="ECO:0007669"/>
    <property type="project" value="UniProtKB-KW"/>
</dbReference>
<evidence type="ECO:0000259" key="7">
    <source>
        <dbReference type="PROSITE" id="PS50172"/>
    </source>
</evidence>
<feature type="compositionally biased region" description="Acidic residues" evidence="6">
    <location>
        <begin position="114"/>
        <end position="123"/>
    </location>
</feature>
<feature type="compositionally biased region" description="Acidic residues" evidence="6">
    <location>
        <begin position="1025"/>
        <end position="1036"/>
    </location>
</feature>
<dbReference type="Gene3D" id="3.40.50.10190">
    <property type="entry name" value="BRCT domain"/>
    <property type="match status" value="2"/>
</dbReference>
<reference evidence="8" key="2">
    <citation type="submission" date="2025-09" db="UniProtKB">
        <authorList>
            <consortium name="Ensembl"/>
        </authorList>
    </citation>
    <scope>IDENTIFICATION</scope>
</reference>
<keyword evidence="9" id="KW-1185">Reference proteome</keyword>
<feature type="compositionally biased region" description="Acidic residues" evidence="6">
    <location>
        <begin position="1077"/>
        <end position="1088"/>
    </location>
</feature>
<sequence length="1664" mass="180508">MIDTHNSQWKVQIGVDAWRDQPMGAQGARPAVMAREGALEDPAVPPDVEGPQKRLPCSQNSPDVIGEEPDPDVGDLKMPKVAQDTSEASNVAAEAPNPDVLWARNGHRTLLVESDTDVEEEEPNPNVGPQKWLKMTQNVPETPDVGLKTPNPEVLWLKNEHGTLMVESDTDVEEEGPNPDVGPQKWLKMTQNVPETPDVGLKTPNPEVLWLKNAHGTLLVESDTDVEEEEADPEVEPPKRLKITQNIPGTPDVAGKTPNPDVSGPKMQHRMELVDSDTDVDEDPDVQPKKRLKVTQNMPGIPDVEVETPSPVVKTPKIGHWRILMDSDTDVEEEENPDVQPQNQLRMTQNMSETPDVAAKPLNPDVSGPKRHSQMLLLDSDTDVEDEVNPDVQAPKRLKVTQNMPRIPNVEVATPNPAVERPKIGHQTLVEDSDTDVEEDPDVQPLKRLRMTQKFPKTPDVRWGAPNPDVSGPTTRSQMLLVDSDTDVEEDPDVQPLKRLRVTQNVPETPDMSAKPPNPDVSGSGIRCQAFLVDSDTDVEEEEEVNPDIETLKKLEMTQNVPESPDVVAQTPSPDVGMTKNGCQALLVDSDTDVEKEVNADVRPSKRWEIPQNVPQTSDVPSQPPNPAVKGSQRGHGALLVDSDTDVEEEENPDVWSLKRLKPAPNVSETPDVRPKMPNPDVSGTKIGSGMLLVDSETDVEEDEAGPDVQPFKRRKITQNVPETPDVLTPTQNLAVGSSEISCGALVVESDPDVEEDEADPDVRPSKKKKITQDVPGTPDVGRLQRTQNVTKTPDVEGEEEGWDPDVATQLFLPPNSDEGEAEVDPDVGSPEQSKMTQKPLEIPDVEEEEVSDPNVATQLFLPSPDVGSPKPLKMTQNPPKIPDVEEETPDPDEEEEQESDPDVATQLFLPSPDVGNPESSKTALKDTRIPDVEEKEESDPDVATQLFLSSPGVGSSEGPRTTPKDPKIPDVEGLPSLDPDVATQLFLPSHPGVEDGLSPDVLGPKQPRMASNDPRIPVVKAEIPDPDVEGEEDLDVATQLFLPPDPDVEGEGPSQPGAGAPKPPKSPLNPLKIPDVDMESPNPDEEESLRGRRLLLGDAGPDVEEVSPNPDVEVSKRPQTASKVPEIPDAEVDTVNPDVEGPRGPGLNPDVATQLFLPPDPDVERPESPKKALDEPQIPDVEEAAPNPDVEGPPSPAQEEAEAPPTPQVRRSRRLAGSGGGGASHGPTPTQNGTNQGSKPCPSPKPHPQRGQDPSVAVLEEAPPSMSIKGNGRGSMEAPPPEEEEPAAGAKRQLRPRAAPGSAQIRVLFTGLVASPALRVALGTLGGTEATSVHDCSHLVTDGIRRTLKFLCALGRGVPIVTPQWLLESSHSGRLLSPGPFLPRDPPCERRFGFRLRPALARARERPLLQGYQVHVTPSVQPCPEDMRDLVTCCGGTFLPQLPREHAPRVLVISCPQDRWLWPPAMAAQLPLLSAELLLSGVLRQCLELAPFLLSPWQPPENTPEPHQNTPNPTQNQKNPTQNTPNSPNPTQKTLNPSQKRKNPPPKTPKPSPKSKNPPQKPSNPAQNTPNPPPKPPNPAQTQKNPPKKSQNPPKTKESPPKTPKSHPKYPTSNPFPGPLSGVPPLPQAPPEPGVDEDPPKIPPKNPKFRDPPKNPKSTQKTP</sequence>
<dbReference type="GO" id="GO:0005634">
    <property type="term" value="C:nucleus"/>
    <property type="evidence" value="ECO:0007669"/>
    <property type="project" value="UniProtKB-SubCell"/>
</dbReference>
<feature type="compositionally biased region" description="Acidic residues" evidence="6">
    <location>
        <begin position="484"/>
        <end position="493"/>
    </location>
</feature>
<feature type="compositionally biased region" description="Acidic residues" evidence="6">
    <location>
        <begin position="274"/>
        <end position="285"/>
    </location>
</feature>
<evidence type="ECO:0000256" key="1">
    <source>
        <dbReference type="ARBA" id="ARBA00004123"/>
    </source>
</evidence>
<proteinExistence type="predicted"/>
<evidence type="ECO:0000256" key="6">
    <source>
        <dbReference type="SAM" id="MobiDB-lite"/>
    </source>
</evidence>
<evidence type="ECO:0000256" key="5">
    <source>
        <dbReference type="ARBA" id="ARBA00030146"/>
    </source>
</evidence>
<feature type="compositionally biased region" description="Acidic residues" evidence="6">
    <location>
        <begin position="431"/>
        <end position="442"/>
    </location>
</feature>
<dbReference type="InterPro" id="IPR001357">
    <property type="entry name" value="BRCT_dom"/>
</dbReference>
<feature type="compositionally biased region" description="Basic and acidic residues" evidence="6">
    <location>
        <begin position="593"/>
        <end position="609"/>
    </location>
</feature>
<dbReference type="CDD" id="cd17744">
    <property type="entry name" value="BRCT_MDC1_rpt1"/>
    <property type="match status" value="1"/>
</dbReference>
<dbReference type="Ensembl" id="ENSSCAT00000024504.1">
    <property type="protein sequence ID" value="ENSSCAP00000021985.1"/>
    <property type="gene ID" value="ENSSCAG00000015813.1"/>
</dbReference>
<evidence type="ECO:0000313" key="8">
    <source>
        <dbReference type="Ensembl" id="ENSSCAP00000021985.1"/>
    </source>
</evidence>
<dbReference type="InterPro" id="IPR036420">
    <property type="entry name" value="BRCT_dom_sf"/>
</dbReference>
<dbReference type="Pfam" id="PF16770">
    <property type="entry name" value="RTT107_BRCT_5"/>
    <property type="match status" value="1"/>
</dbReference>
<feature type="domain" description="BRCT" evidence="7">
    <location>
        <begin position="1305"/>
        <end position="1384"/>
    </location>
</feature>
<feature type="compositionally biased region" description="Low complexity" evidence="6">
    <location>
        <begin position="1506"/>
        <end position="1535"/>
    </location>
</feature>
<feature type="compositionally biased region" description="Pro residues" evidence="6">
    <location>
        <begin position="1615"/>
        <end position="1634"/>
    </location>
</feature>
<dbReference type="PANTHER" id="PTHR23196:SF1">
    <property type="entry name" value="PAX-INTERACTING PROTEIN 1"/>
    <property type="match status" value="1"/>
</dbReference>
<evidence type="ECO:0000256" key="4">
    <source>
        <dbReference type="ARBA" id="ARBA00023858"/>
    </source>
</evidence>
<dbReference type="PROSITE" id="PS50172">
    <property type="entry name" value="BRCT"/>
    <property type="match status" value="1"/>
</dbReference>
<dbReference type="GeneTree" id="ENSGT00940000161757"/>
<evidence type="ECO:0000313" key="9">
    <source>
        <dbReference type="Proteomes" id="UP000694409"/>
    </source>
</evidence>
<feature type="compositionally biased region" description="Acidic residues" evidence="6">
    <location>
        <begin position="535"/>
        <end position="547"/>
    </location>
</feature>
<feature type="region of interest" description="Disordered" evidence="6">
    <location>
        <begin position="1499"/>
        <end position="1664"/>
    </location>
</feature>